<dbReference type="InterPro" id="IPR023057">
    <property type="entry name" value="GlnE"/>
</dbReference>
<name>A0A0A7IBZ4_9BIFI</name>
<evidence type="ECO:0000256" key="2">
    <source>
        <dbReference type="ARBA" id="ARBA00022695"/>
    </source>
</evidence>
<dbReference type="HOGENOM" id="CLU_006233_1_0_11"/>
<dbReference type="PANTHER" id="PTHR30621">
    <property type="entry name" value="GLUTAMINE SYNTHETASE ADENYLYLTRANSFERASE"/>
    <property type="match status" value="1"/>
</dbReference>
<evidence type="ECO:0000256" key="1">
    <source>
        <dbReference type="ARBA" id="ARBA00022679"/>
    </source>
</evidence>
<feature type="domain" description="PII-uridylyltransferase/Glutamine-synthetase adenylyltransferase" evidence="8">
    <location>
        <begin position="363"/>
        <end position="461"/>
    </location>
</feature>
<dbReference type="KEGG" id="bpsp:AH67_04765"/>
<keyword evidence="6" id="KW-0511">Multifunctional enzyme</keyword>
<evidence type="ECO:0000259" key="7">
    <source>
        <dbReference type="Pfam" id="PF03710"/>
    </source>
</evidence>
<dbReference type="InterPro" id="IPR013546">
    <property type="entry name" value="PII_UdlTrfase/GS_AdlTrfase"/>
</dbReference>
<evidence type="ECO:0000256" key="5">
    <source>
        <dbReference type="ARBA" id="ARBA00022842"/>
    </source>
</evidence>
<dbReference type="SUPFAM" id="SSF81301">
    <property type="entry name" value="Nucleotidyltransferase"/>
    <property type="match status" value="2"/>
</dbReference>
<dbReference type="GO" id="GO:0000820">
    <property type="term" value="P:regulation of glutamine family amino acid metabolic process"/>
    <property type="evidence" value="ECO:0007669"/>
    <property type="project" value="TreeGrafter"/>
</dbReference>
<dbReference type="InterPro" id="IPR005190">
    <property type="entry name" value="GlnE_rpt_dom"/>
</dbReference>
<dbReference type="EMBL" id="CP007457">
    <property type="protein sequence ID" value="AIZ16324.1"/>
    <property type="molecule type" value="Genomic_DNA"/>
</dbReference>
<feature type="domain" description="PII-uridylyltransferase/Glutamine-synthetase adenylyltransferase" evidence="8">
    <location>
        <begin position="889"/>
        <end position="1033"/>
    </location>
</feature>
<dbReference type="NCBIfam" id="NF010707">
    <property type="entry name" value="PRK14109.1"/>
    <property type="match status" value="1"/>
</dbReference>
<evidence type="ECO:0000259" key="8">
    <source>
        <dbReference type="Pfam" id="PF08335"/>
    </source>
</evidence>
<dbReference type="CDD" id="cd05401">
    <property type="entry name" value="NT_GlnE_GlnD_like"/>
    <property type="match status" value="1"/>
</dbReference>
<dbReference type="GO" id="GO:0008882">
    <property type="term" value="F:[glutamate-ammonia-ligase] adenylyltransferase activity"/>
    <property type="evidence" value="ECO:0007669"/>
    <property type="project" value="InterPro"/>
</dbReference>
<dbReference type="PANTHER" id="PTHR30621:SF0">
    <property type="entry name" value="BIFUNCTIONAL GLUTAMINE SYNTHETASE ADENYLYLTRANSFERASE_ADENYLYL-REMOVING ENZYME"/>
    <property type="match status" value="1"/>
</dbReference>
<accession>A0A0A7IBZ4</accession>
<dbReference type="InterPro" id="IPR043519">
    <property type="entry name" value="NT_sf"/>
</dbReference>
<evidence type="ECO:0000256" key="3">
    <source>
        <dbReference type="ARBA" id="ARBA00022741"/>
    </source>
</evidence>
<feature type="domain" description="Glutamate-ammonia ligase adenylyltransferase repeated" evidence="7">
    <location>
        <begin position="151"/>
        <end position="339"/>
    </location>
</feature>
<evidence type="ECO:0000256" key="4">
    <source>
        <dbReference type="ARBA" id="ARBA00022840"/>
    </source>
</evidence>
<keyword evidence="1 9" id="KW-0808">Transferase</keyword>
<dbReference type="Proteomes" id="UP000030636">
    <property type="component" value="Chromosome"/>
</dbReference>
<dbReference type="OrthoDB" id="9759366at2"/>
<proteinExistence type="predicted"/>
<sequence>MEANSTHTVTTRDIIHAGFQEIGRAKERLNALGEQTGGRVDPPALLARFAHSIDPDTALANLADIIQVMPGEPLTSILDDGPSLQRLIDVLGTSNALGVLMRTRSGLVAAATADPARTVMVTAAERRTQLLDAVGADSAGTAGSDGPAPESSLPLAQAASALRRAYREQLAAIMAQDVVADDPIDIQPTISRELSDLTDATLEAALAIARHEVQGSSMMRFAIIGMGKLGAGELNYVSDVDLIYVVEPAQDDVDNTVLTRVGTKMATMMQRVCQSVIAGVAEPALWQIDGALRPEGKDGPLVRRLESHRAYYEQWAQNWEFQALLKARAVAGDVALGQEYMDMASSFVWTAASRENFVNDCQRMRERVENLIPANLKDREIKLGRGGLRDVEFTVQMLQLVHGRTDPALRTRSTLNALQALSEGGYVSRVQARQLSWDYRFERVLEHRQQMWQLKRTHLFPDLGAGNDGGLEKKRTLNTDELNQNPELHRLARAVHMHPEELVEHYDETRQQVRHLHNDIYYRPMLPISATSPDESVALSEEATLERYEAIGFADPQAALRHVRALTDGVTRAAKINRILLPAVLRWLGEGQNPDMGLLYWRTLEEHFGGEHEYLGFLRDSPSAAQRLCHVLSNSRYLGDALNKSLESITWLGDDAQLHARSRASLDTQCTAIIDRHSHAAKEAATALRALRRHEIERIGLGWMSGVVWGPEMLNGMTDVYDAILDAALRWSIAAQMREDNVQEAPAAIAIIAMGRYGGREVNFSSDADVIIIYRPAGGADDQSANRFARKVQEQLRMLVQGPISLEPKIELDMDLRPEGKNGPLVRSYASCEEYYRSWSSTWERQALLRARAAAGDMALANDFLTHIADPLRYPDRALTDEEIGQIRKLKARMEAERLPRGVRRERHLKLGKGGLSDVEWTIQLLQLQHAHNDPDLRVNSTTAALGELVADGVICEEDADTLGEAWQMCTDARNGNYLWSGRANQADILPTDVYSLGGIAVYLGYDANHGQRFENDILAVMRRAREVTDRLFYGIEP</sequence>
<dbReference type="AlphaFoldDB" id="A0A0A7IBZ4"/>
<dbReference type="STRING" id="1447715.AH67_04765"/>
<dbReference type="GO" id="GO:0005829">
    <property type="term" value="C:cytosol"/>
    <property type="evidence" value="ECO:0007669"/>
    <property type="project" value="TreeGrafter"/>
</dbReference>
<dbReference type="RefSeq" id="WP_039171863.1">
    <property type="nucleotide sequence ID" value="NZ_CP007457.1"/>
</dbReference>
<dbReference type="Gene3D" id="1.20.120.330">
    <property type="entry name" value="Nucleotidyltransferases domain 2"/>
    <property type="match status" value="2"/>
</dbReference>
<dbReference type="Pfam" id="PF03710">
    <property type="entry name" value="GlnE"/>
    <property type="match status" value="2"/>
</dbReference>
<feature type="domain" description="Glutamate-ammonia ligase adenylyltransferase repeated" evidence="7">
    <location>
        <begin position="626"/>
        <end position="865"/>
    </location>
</feature>
<reference evidence="9 10" key="1">
    <citation type="journal article" date="2015" name="Genome Announc.">
        <title>Bifidobacterium pseudolongum Strain PV8-2, Isolated from a Stool Sample of an Anemic Kenyan Infant.</title>
        <authorList>
            <person name="Vazquez-Gutierrez P."/>
            <person name="Lacroix C."/>
            <person name="Chassard C."/>
            <person name="Klumpp J."/>
            <person name="Stevens M.J."/>
            <person name="Jans C."/>
        </authorList>
    </citation>
    <scope>NUCLEOTIDE SEQUENCE [LARGE SCALE GENOMIC DNA]</scope>
    <source>
        <strain evidence="9 10">PV8-2</strain>
    </source>
</reference>
<keyword evidence="4" id="KW-0067">ATP-binding</keyword>
<organism evidence="9 10">
    <name type="scientific">Bifidobacterium pseudolongum PV8-2</name>
    <dbReference type="NCBI Taxonomy" id="1447715"/>
    <lineage>
        <taxon>Bacteria</taxon>
        <taxon>Bacillati</taxon>
        <taxon>Actinomycetota</taxon>
        <taxon>Actinomycetes</taxon>
        <taxon>Bifidobacteriales</taxon>
        <taxon>Bifidobacteriaceae</taxon>
        <taxon>Bifidobacterium</taxon>
    </lineage>
</organism>
<gene>
    <name evidence="9" type="ORF">AH67_04765</name>
</gene>
<keyword evidence="3" id="KW-0547">Nucleotide-binding</keyword>
<evidence type="ECO:0000313" key="9">
    <source>
        <dbReference type="EMBL" id="AIZ16324.1"/>
    </source>
</evidence>
<protein>
    <submittedName>
        <fullName evidence="9">Glutamine-synthetase adenylyltransferase</fullName>
    </submittedName>
</protein>
<dbReference type="Gene3D" id="3.30.460.10">
    <property type="entry name" value="Beta Polymerase, domain 2"/>
    <property type="match status" value="2"/>
</dbReference>
<dbReference type="SUPFAM" id="SSF81593">
    <property type="entry name" value="Nucleotidyltransferase substrate binding subunit/domain"/>
    <property type="match status" value="2"/>
</dbReference>
<evidence type="ECO:0000313" key="10">
    <source>
        <dbReference type="Proteomes" id="UP000030636"/>
    </source>
</evidence>
<keyword evidence="10" id="KW-1185">Reference proteome</keyword>
<evidence type="ECO:0000256" key="6">
    <source>
        <dbReference type="ARBA" id="ARBA00023268"/>
    </source>
</evidence>
<keyword evidence="5" id="KW-0460">Magnesium</keyword>
<keyword evidence="2 9" id="KW-0548">Nucleotidyltransferase</keyword>
<dbReference type="Pfam" id="PF08335">
    <property type="entry name" value="GlnD_UR_UTase"/>
    <property type="match status" value="2"/>
</dbReference>
<dbReference type="GO" id="GO:0005524">
    <property type="term" value="F:ATP binding"/>
    <property type="evidence" value="ECO:0007669"/>
    <property type="project" value="UniProtKB-KW"/>
</dbReference>